<dbReference type="PRINTS" id="PR00249">
    <property type="entry name" value="GPCRSECRETIN"/>
</dbReference>
<dbReference type="SMART" id="SM00303">
    <property type="entry name" value="GPS"/>
    <property type="match status" value="1"/>
</dbReference>
<feature type="transmembrane region" description="Helical" evidence="9">
    <location>
        <begin position="684"/>
        <end position="707"/>
    </location>
</feature>
<dbReference type="Pfam" id="PF01825">
    <property type="entry name" value="GPS"/>
    <property type="match status" value="1"/>
</dbReference>
<gene>
    <name evidence="12" type="ORF">PMEA_00031961</name>
</gene>
<dbReference type="Gene3D" id="1.20.1070.10">
    <property type="entry name" value="Rhodopsin 7-helix transmembrane proteins"/>
    <property type="match status" value="1"/>
</dbReference>
<feature type="transmembrane region" description="Helical" evidence="9">
    <location>
        <begin position="719"/>
        <end position="740"/>
    </location>
</feature>
<dbReference type="InterPro" id="IPR000203">
    <property type="entry name" value="GPS"/>
</dbReference>
<dbReference type="GO" id="GO:0005886">
    <property type="term" value="C:plasma membrane"/>
    <property type="evidence" value="ECO:0007669"/>
    <property type="project" value="UniProtKB-SubCell"/>
</dbReference>
<sequence length="878" mass="97280">MAKKCNLEYSGNNSSQRCIGEVERCKMDCNRGDCDQLCNGKEYCIMQCSGKKCTQRCNGPAKGCKMNCSGEECNQYCNAEEDCVMQCSGENCTQRYNGQVKRCNMKCSGRELCNQLCNGEGDCILRCNGEGCDQRCSGQAKGCKMNCSGEEWCDQRCSGQAKGCNVTCSGKRCNQRCNAQVKSCNMQCSGKNCTQDCKRQLDKCNMQCNGIICEQTCHAHTCNMTRYGPRNRLTKQICRSGNGTCYQHIMMQCSMGSFDINCYRSGRCIASKRLNSDCSPSILYTSNVVKSASITTIQVIATPTSTVQAPLLSSSPKSFLVLVPSPSSLSSSLSFSLPPSLSSSSFPPRTTPLSPLESIEKLVNASVSEFSRIEISRNSSMQEAISLLEDFTDRYITFSKSHKGELGVGEVKAVTESVFRVAVAFEEFALNYGKYHLSGTEPSKTIVRQKMVLSIQKGYRQNTTDFSLEENELQATINISSANFAENGSVVIGCVYRELHELLQTNQDIEKENGNSRYVNTRIVTVALDPAPEKLQQDVILKFKNLKVDEGEKHCMFWSGLSKSPDGFSGDGCYVDPIKSNSEDTVCKCNHLTHFAVLVDFSGGPELSSKDVTILEIITYVGLCLSIIGILSTITLYFLLTDIRQPLSQIRLSLSVSLGAGQIIFLAGIKATEKTAICVTVAAIMQYFLMAAFCWMLVEGIYLYLFVVKVYNINTKMHMYHVISWGLPVIMVATSLSIAAEKDGIQSYTSDEYCWMSSNDNLIWTFVAFVIIIEVINILILARVTREMAKMQPTGDKQILQIRLGIRACVVMIPLLGVTWLFGLLTPLHKAFNYVFTILNSTQIRERFKRKVSTVFPSATNGNSTKKNSHVNMSDFAM</sequence>
<dbReference type="InterPro" id="IPR000832">
    <property type="entry name" value="GPCR_2_secretin-like"/>
</dbReference>
<evidence type="ECO:0000313" key="12">
    <source>
        <dbReference type="EMBL" id="CAH3159246.1"/>
    </source>
</evidence>
<keyword evidence="13" id="KW-1185">Reference proteome</keyword>
<keyword evidence="3 9" id="KW-0812">Transmembrane</keyword>
<dbReference type="GO" id="GO:0004930">
    <property type="term" value="F:G protein-coupled receptor activity"/>
    <property type="evidence" value="ECO:0007669"/>
    <property type="project" value="InterPro"/>
</dbReference>
<feature type="compositionally biased region" description="Polar residues" evidence="8">
    <location>
        <begin position="859"/>
        <end position="872"/>
    </location>
</feature>
<feature type="transmembrane region" description="Helical" evidence="9">
    <location>
        <begin position="804"/>
        <end position="825"/>
    </location>
</feature>
<organism evidence="12 13">
    <name type="scientific">Pocillopora meandrina</name>
    <dbReference type="NCBI Taxonomy" id="46732"/>
    <lineage>
        <taxon>Eukaryota</taxon>
        <taxon>Metazoa</taxon>
        <taxon>Cnidaria</taxon>
        <taxon>Anthozoa</taxon>
        <taxon>Hexacorallia</taxon>
        <taxon>Scleractinia</taxon>
        <taxon>Astrocoeniina</taxon>
        <taxon>Pocilloporidae</taxon>
        <taxon>Pocillopora</taxon>
    </lineage>
</organism>
<feature type="domain" description="GAIN-B" evidence="10">
    <location>
        <begin position="451"/>
        <end position="605"/>
    </location>
</feature>
<dbReference type="Proteomes" id="UP001159428">
    <property type="component" value="Unassembled WGS sequence"/>
</dbReference>
<feature type="transmembrane region" description="Helical" evidence="9">
    <location>
        <begin position="617"/>
        <end position="640"/>
    </location>
</feature>
<dbReference type="FunFam" id="1.20.1070.10:FF:000058">
    <property type="entry name" value="Adhesion G protein-coupled receptor F5"/>
    <property type="match status" value="1"/>
</dbReference>
<evidence type="ECO:0000256" key="9">
    <source>
        <dbReference type="SAM" id="Phobius"/>
    </source>
</evidence>
<evidence type="ECO:0000256" key="8">
    <source>
        <dbReference type="SAM" id="MobiDB-lite"/>
    </source>
</evidence>
<feature type="transmembrane region" description="Helical" evidence="9">
    <location>
        <begin position="762"/>
        <end position="784"/>
    </location>
</feature>
<dbReference type="EMBL" id="CALNXJ010000071">
    <property type="protein sequence ID" value="CAH3159246.1"/>
    <property type="molecule type" value="Genomic_DNA"/>
</dbReference>
<dbReference type="AlphaFoldDB" id="A0AAU9XW60"/>
<evidence type="ECO:0000256" key="6">
    <source>
        <dbReference type="ARBA" id="ARBA00023157"/>
    </source>
</evidence>
<name>A0AAU9XW60_9CNID</name>
<dbReference type="PROSITE" id="PS50221">
    <property type="entry name" value="GAIN_B"/>
    <property type="match status" value="1"/>
</dbReference>
<dbReference type="InterPro" id="IPR046338">
    <property type="entry name" value="GAIN_dom_sf"/>
</dbReference>
<keyword evidence="6" id="KW-1015">Disulfide bond</keyword>
<dbReference type="InterPro" id="IPR017981">
    <property type="entry name" value="GPCR_2-like_7TM"/>
</dbReference>
<evidence type="ECO:0000256" key="4">
    <source>
        <dbReference type="ARBA" id="ARBA00022989"/>
    </source>
</evidence>
<reference evidence="12 13" key="1">
    <citation type="submission" date="2022-05" db="EMBL/GenBank/DDBJ databases">
        <authorList>
            <consortium name="Genoscope - CEA"/>
            <person name="William W."/>
        </authorList>
    </citation>
    <scope>NUCLEOTIDE SEQUENCE [LARGE SCALE GENOMIC DNA]</scope>
</reference>
<evidence type="ECO:0000259" key="11">
    <source>
        <dbReference type="PROSITE" id="PS50261"/>
    </source>
</evidence>
<evidence type="ECO:0000256" key="5">
    <source>
        <dbReference type="ARBA" id="ARBA00023136"/>
    </source>
</evidence>
<dbReference type="Pfam" id="PF00002">
    <property type="entry name" value="7tm_2"/>
    <property type="match status" value="1"/>
</dbReference>
<keyword evidence="4 9" id="KW-1133">Transmembrane helix</keyword>
<evidence type="ECO:0000259" key="10">
    <source>
        <dbReference type="PROSITE" id="PS50221"/>
    </source>
</evidence>
<dbReference type="InterPro" id="IPR057244">
    <property type="entry name" value="GAIN_B"/>
</dbReference>
<evidence type="ECO:0000256" key="1">
    <source>
        <dbReference type="ARBA" id="ARBA00004141"/>
    </source>
</evidence>
<evidence type="ECO:0000256" key="7">
    <source>
        <dbReference type="ARBA" id="ARBA00023180"/>
    </source>
</evidence>
<evidence type="ECO:0000256" key="3">
    <source>
        <dbReference type="ARBA" id="ARBA00022692"/>
    </source>
</evidence>
<dbReference type="GO" id="GO:0007166">
    <property type="term" value="P:cell surface receptor signaling pathway"/>
    <property type="evidence" value="ECO:0007669"/>
    <property type="project" value="InterPro"/>
</dbReference>
<dbReference type="PROSITE" id="PS50261">
    <property type="entry name" value="G_PROTEIN_RECEP_F2_4"/>
    <property type="match status" value="1"/>
</dbReference>
<feature type="region of interest" description="Disordered" evidence="8">
    <location>
        <begin position="859"/>
        <end position="878"/>
    </location>
</feature>
<comment type="subcellular location">
    <subcellularLocation>
        <location evidence="1">Membrane</location>
        <topology evidence="1">Multi-pass membrane protein</topology>
    </subcellularLocation>
</comment>
<dbReference type="PANTHER" id="PTHR12011:SF347">
    <property type="entry name" value="FI21270P1-RELATED"/>
    <property type="match status" value="1"/>
</dbReference>
<feature type="transmembrane region" description="Helical" evidence="9">
    <location>
        <begin position="652"/>
        <end position="672"/>
    </location>
</feature>
<keyword evidence="7" id="KW-0325">Glycoprotein</keyword>
<proteinExistence type="inferred from homology"/>
<keyword evidence="5 9" id="KW-0472">Membrane</keyword>
<dbReference type="Gene3D" id="2.60.220.50">
    <property type="match status" value="1"/>
</dbReference>
<evidence type="ECO:0000313" key="13">
    <source>
        <dbReference type="Proteomes" id="UP001159428"/>
    </source>
</evidence>
<comment type="caution">
    <text evidence="12">The sequence shown here is derived from an EMBL/GenBank/DDBJ whole genome shotgun (WGS) entry which is preliminary data.</text>
</comment>
<evidence type="ECO:0000256" key="2">
    <source>
        <dbReference type="ARBA" id="ARBA00007343"/>
    </source>
</evidence>
<dbReference type="PANTHER" id="PTHR12011">
    <property type="entry name" value="ADHESION G-PROTEIN COUPLED RECEPTOR"/>
    <property type="match status" value="1"/>
</dbReference>
<protein>
    <submittedName>
        <fullName evidence="12">Uncharacterized protein</fullName>
    </submittedName>
</protein>
<comment type="similarity">
    <text evidence="2">Belongs to the G-protein coupled receptor 2 family. Adhesion G-protein coupled receptor (ADGR) subfamily.</text>
</comment>
<feature type="domain" description="G-protein coupled receptors family 2 profile 2" evidence="11">
    <location>
        <begin position="615"/>
        <end position="843"/>
    </location>
</feature>
<accession>A0AAU9XW60</accession>